<dbReference type="PANTHER" id="PTHR22726:SF1">
    <property type="entry name" value="METALLOENDOPEPTIDASE OMA1, MITOCHONDRIAL"/>
    <property type="match status" value="1"/>
</dbReference>
<dbReference type="GO" id="GO:0016020">
    <property type="term" value="C:membrane"/>
    <property type="evidence" value="ECO:0007669"/>
    <property type="project" value="TreeGrafter"/>
</dbReference>
<dbReference type="SUPFAM" id="SSF48452">
    <property type="entry name" value="TPR-like"/>
    <property type="match status" value="1"/>
</dbReference>
<dbReference type="GO" id="GO:0004222">
    <property type="term" value="F:metalloendopeptidase activity"/>
    <property type="evidence" value="ECO:0007669"/>
    <property type="project" value="InterPro"/>
</dbReference>
<keyword evidence="1 6" id="KW-0645">Protease</keyword>
<keyword evidence="7" id="KW-0472">Membrane</keyword>
<evidence type="ECO:0000256" key="3">
    <source>
        <dbReference type="ARBA" id="ARBA00022801"/>
    </source>
</evidence>
<comment type="similarity">
    <text evidence="6">Belongs to the peptidase M48 family.</text>
</comment>
<keyword evidence="2" id="KW-0479">Metal-binding</keyword>
<dbReference type="Pfam" id="PF01435">
    <property type="entry name" value="Peptidase_M48"/>
    <property type="match status" value="1"/>
</dbReference>
<keyword evidence="4 6" id="KW-0862">Zinc</keyword>
<protein>
    <submittedName>
        <fullName evidence="9">M48 family metalloprotease</fullName>
        <ecNumber evidence="9">3.4.24.-</ecNumber>
    </submittedName>
</protein>
<evidence type="ECO:0000256" key="1">
    <source>
        <dbReference type="ARBA" id="ARBA00022670"/>
    </source>
</evidence>
<dbReference type="InterPro" id="IPR001915">
    <property type="entry name" value="Peptidase_M48"/>
</dbReference>
<evidence type="ECO:0000256" key="5">
    <source>
        <dbReference type="ARBA" id="ARBA00023049"/>
    </source>
</evidence>
<keyword evidence="7" id="KW-0812">Transmembrane</keyword>
<keyword evidence="7" id="KW-1133">Transmembrane helix</keyword>
<evidence type="ECO:0000256" key="7">
    <source>
        <dbReference type="SAM" id="Phobius"/>
    </source>
</evidence>
<dbReference type="EMBL" id="JAZHOF010000007">
    <property type="protein sequence ID" value="MEJ8573479.1"/>
    <property type="molecule type" value="Genomic_DNA"/>
</dbReference>
<feature type="domain" description="Peptidase M48" evidence="8">
    <location>
        <begin position="20"/>
        <end position="218"/>
    </location>
</feature>
<feature type="transmembrane region" description="Helical" evidence="7">
    <location>
        <begin position="107"/>
        <end position="127"/>
    </location>
</feature>
<dbReference type="InterPro" id="IPR011990">
    <property type="entry name" value="TPR-like_helical_dom_sf"/>
</dbReference>
<dbReference type="RefSeq" id="WP_340331169.1">
    <property type="nucleotide sequence ID" value="NZ_JAZHOF010000007.1"/>
</dbReference>
<evidence type="ECO:0000256" key="2">
    <source>
        <dbReference type="ARBA" id="ARBA00022723"/>
    </source>
</evidence>
<proteinExistence type="inferred from homology"/>
<organism evidence="9 10">
    <name type="scientific">Microbaculum marinum</name>
    <dbReference type="NCBI Taxonomy" id="1764581"/>
    <lineage>
        <taxon>Bacteria</taxon>
        <taxon>Pseudomonadati</taxon>
        <taxon>Pseudomonadota</taxon>
        <taxon>Alphaproteobacteria</taxon>
        <taxon>Hyphomicrobiales</taxon>
        <taxon>Tepidamorphaceae</taxon>
        <taxon>Microbaculum</taxon>
    </lineage>
</organism>
<reference evidence="9 10" key="1">
    <citation type="submission" date="2024-02" db="EMBL/GenBank/DDBJ databases">
        <title>Genome analysis and characterization of Microbaculum marinisediminis sp. nov., isolated from marine sediment.</title>
        <authorList>
            <person name="Du Z.-J."/>
            <person name="Ye Y.-Q."/>
            <person name="Zhang Z.-R."/>
            <person name="Yuan S.-M."/>
            <person name="Zhang X.-Y."/>
        </authorList>
    </citation>
    <scope>NUCLEOTIDE SEQUENCE [LARGE SCALE GENOMIC DNA]</scope>
    <source>
        <strain evidence="9 10">SDUM1044001</strain>
    </source>
</reference>
<evidence type="ECO:0000313" key="10">
    <source>
        <dbReference type="Proteomes" id="UP001378188"/>
    </source>
</evidence>
<keyword evidence="10" id="KW-1185">Reference proteome</keyword>
<dbReference type="EC" id="3.4.24.-" evidence="9"/>
<comment type="caution">
    <text evidence="9">The sequence shown here is derived from an EMBL/GenBank/DDBJ whole genome shotgun (WGS) entry which is preliminary data.</text>
</comment>
<dbReference type="GO" id="GO:0046872">
    <property type="term" value="F:metal ion binding"/>
    <property type="evidence" value="ECO:0007669"/>
    <property type="project" value="UniProtKB-KW"/>
</dbReference>
<name>A0AAW9RII3_9HYPH</name>
<evidence type="ECO:0000256" key="4">
    <source>
        <dbReference type="ARBA" id="ARBA00022833"/>
    </source>
</evidence>
<dbReference type="Proteomes" id="UP001378188">
    <property type="component" value="Unassembled WGS sequence"/>
</dbReference>
<evidence type="ECO:0000259" key="8">
    <source>
        <dbReference type="Pfam" id="PF01435"/>
    </source>
</evidence>
<dbReference type="InterPro" id="IPR051156">
    <property type="entry name" value="Mito/Outer_Membr_Metalloprot"/>
</dbReference>
<keyword evidence="5 6" id="KW-0482">Metalloprotease</keyword>
<dbReference type="Gene3D" id="1.25.40.10">
    <property type="entry name" value="Tetratricopeptide repeat domain"/>
    <property type="match status" value="1"/>
</dbReference>
<dbReference type="AlphaFoldDB" id="A0AAW9RII3"/>
<keyword evidence="3 6" id="KW-0378">Hydrolase</keyword>
<comment type="cofactor">
    <cofactor evidence="6">
        <name>Zn(2+)</name>
        <dbReference type="ChEBI" id="CHEBI:29105"/>
    </cofactor>
    <text evidence="6">Binds 1 zinc ion per subunit.</text>
</comment>
<evidence type="ECO:0000256" key="6">
    <source>
        <dbReference type="RuleBase" id="RU003983"/>
    </source>
</evidence>
<gene>
    <name evidence="9" type="ORF">V3328_18465</name>
</gene>
<dbReference type="CDD" id="cd07324">
    <property type="entry name" value="M48C_Oma1-like"/>
    <property type="match status" value="1"/>
</dbReference>
<dbReference type="Gene3D" id="3.30.2010.10">
    <property type="entry name" value="Metalloproteases ('zincins'), catalytic domain"/>
    <property type="match status" value="1"/>
</dbReference>
<evidence type="ECO:0000313" key="9">
    <source>
        <dbReference type="EMBL" id="MEJ8573479.1"/>
    </source>
</evidence>
<sequence>MALTVAPAAAQRGGFIRDAEIEALLSDYATPIIRAAGVGTSAVNIYLVGSTAFNAFVADGRRIFINSGVLMQADTPNEVIGVLAHETGHIAGGHLARMRLELQNAQAMAILGMLLGAGAMAAGAMAGDAGAGAQAGQAMMMGSQHALQRSLLSYQRGEEAAADRSAVNYLNATEQSSKGMLTTFASLADQSFLSTKYVDPYAQSHPMPRERIAALEKLAQESPYFEKQDPPQLQHRHDLARAKLTGYLEHPSSVNRRYPPSDKSLPAVYARTIALMQSGNYRDAMAGADALLRVEPSNPYFWELKADLFVKSGRPRDAIGPYQKAVSMAPHPGLIRVALGGAMVAADDPSLLQQGIKQLNQGLQEEPDFAAGYRHLAIAYGKAGQVPEAELATAQEYFTRGDYELAQRFAGRAQQGLARGSPAWLRADDILNYKPPRS</sequence>
<accession>A0AAW9RII3</accession>
<dbReference type="PANTHER" id="PTHR22726">
    <property type="entry name" value="METALLOENDOPEPTIDASE OMA1"/>
    <property type="match status" value="1"/>
</dbReference>
<dbReference type="GO" id="GO:0051603">
    <property type="term" value="P:proteolysis involved in protein catabolic process"/>
    <property type="evidence" value="ECO:0007669"/>
    <property type="project" value="TreeGrafter"/>
</dbReference>